<evidence type="ECO:0000313" key="6">
    <source>
        <dbReference type="Proteomes" id="UP001356080"/>
    </source>
</evidence>
<dbReference type="Pfam" id="PF25989">
    <property type="entry name" value="YknX_C"/>
    <property type="match status" value="1"/>
</dbReference>
<dbReference type="Proteomes" id="UP001356080">
    <property type="component" value="Unassembled WGS sequence"/>
</dbReference>
<dbReference type="PANTHER" id="PTHR30469">
    <property type="entry name" value="MULTIDRUG RESISTANCE PROTEIN MDTA"/>
    <property type="match status" value="1"/>
</dbReference>
<dbReference type="Gene3D" id="2.40.50.100">
    <property type="match status" value="1"/>
</dbReference>
<dbReference type="PANTHER" id="PTHR30469:SF36">
    <property type="entry name" value="BLL3903 PROTEIN"/>
    <property type="match status" value="1"/>
</dbReference>
<dbReference type="InterPro" id="IPR000089">
    <property type="entry name" value="Biotin_lipoyl"/>
</dbReference>
<reference evidence="4 6" key="3">
    <citation type="submission" date="2024-01" db="EMBL/GenBank/DDBJ databases">
        <title>Survival strategy associated with biotechnological potential of Virgibacillus dokdonensis T4.6 isolated from salt-fermented shrimp paste.</title>
        <authorList>
            <person name="Doan T.V."/>
            <person name="Quach N.T."/>
            <person name="Phi Q.-T."/>
        </authorList>
    </citation>
    <scope>NUCLEOTIDE SEQUENCE [LARGE SCALE GENOMIC DNA]</scope>
    <source>
        <strain evidence="4 6">T4.6</strain>
    </source>
</reference>
<dbReference type="RefSeq" id="WP_101932857.1">
    <property type="nucleotide sequence ID" value="NZ_CP018622.1"/>
</dbReference>
<feature type="domain" description="Lipoyl-binding" evidence="2">
    <location>
        <begin position="55"/>
        <end position="130"/>
    </location>
</feature>
<dbReference type="AlphaFoldDB" id="A0A2K9IW84"/>
<dbReference type="GO" id="GO:1990281">
    <property type="term" value="C:efflux pump complex"/>
    <property type="evidence" value="ECO:0007669"/>
    <property type="project" value="TreeGrafter"/>
</dbReference>
<dbReference type="KEGG" id="vpn:A21D_00907"/>
<dbReference type="InterPro" id="IPR058637">
    <property type="entry name" value="YknX-like_C"/>
</dbReference>
<protein>
    <submittedName>
        <fullName evidence="4">Efflux RND transporter periplasmic adaptor subunit</fullName>
    </submittedName>
    <submittedName>
        <fullName evidence="3">Efflux system component YknX</fullName>
    </submittedName>
</protein>
<dbReference type="Gene3D" id="2.40.420.20">
    <property type="match status" value="1"/>
</dbReference>
<dbReference type="NCBIfam" id="TIGR01730">
    <property type="entry name" value="RND_mfp"/>
    <property type="match status" value="1"/>
</dbReference>
<organism evidence="3 5">
    <name type="scientific">Virgibacillus dokdonensis</name>
    <dbReference type="NCBI Taxonomy" id="302167"/>
    <lineage>
        <taxon>Bacteria</taxon>
        <taxon>Bacillati</taxon>
        <taxon>Bacillota</taxon>
        <taxon>Bacilli</taxon>
        <taxon>Bacillales</taxon>
        <taxon>Bacillaceae</taxon>
        <taxon>Virgibacillus</taxon>
    </lineage>
</organism>
<dbReference type="InterPro" id="IPR006143">
    <property type="entry name" value="RND_pump_MFP"/>
</dbReference>
<dbReference type="CDD" id="cd06849">
    <property type="entry name" value="lipoyl_domain"/>
    <property type="match status" value="1"/>
</dbReference>
<accession>A0A2K9IW84</accession>
<keyword evidence="6" id="KW-1185">Reference proteome</keyword>
<dbReference type="PROSITE" id="PS50968">
    <property type="entry name" value="BIOTINYL_LIPOYL"/>
    <property type="match status" value="1"/>
</dbReference>
<dbReference type="STRING" id="302167.GCA_900166595_03788"/>
<dbReference type="Gene3D" id="2.40.30.170">
    <property type="match status" value="1"/>
</dbReference>
<reference evidence="5" key="2">
    <citation type="submission" date="2016-11" db="EMBL/GenBank/DDBJ databases">
        <title>Complete genome sequence of Virgibacillus pantothenticus 21D, a halophilic bacterium isolated from the deep hypersaline anoxic basin Discovery in the Mediterranean Sea.</title>
        <authorList>
            <person name="Zeaiter Z."/>
            <person name="Booth J.M."/>
            <person name="Prosdocimi E.M."/>
            <person name="Mapelli F."/>
            <person name="Fusi M."/>
            <person name="Daffonchio D."/>
            <person name="Borin S."/>
            <person name="Crotti E."/>
        </authorList>
    </citation>
    <scope>NUCLEOTIDE SEQUENCE [LARGE SCALE GENOMIC DNA]</scope>
    <source>
        <strain evidence="5">21D</strain>
    </source>
</reference>
<gene>
    <name evidence="3" type="primary">yknX_1</name>
    <name evidence="3" type="ORF">A21D_00907</name>
    <name evidence="4" type="ORF">V2W34_13035</name>
</gene>
<comment type="similarity">
    <text evidence="1">Belongs to the membrane fusion protein (MFP) (TC 8.A.1) family.</text>
</comment>
<evidence type="ECO:0000256" key="1">
    <source>
        <dbReference type="ARBA" id="ARBA00009477"/>
    </source>
</evidence>
<evidence type="ECO:0000313" key="4">
    <source>
        <dbReference type="EMBL" id="MEF2292918.1"/>
    </source>
</evidence>
<dbReference type="PROSITE" id="PS51257">
    <property type="entry name" value="PROKAR_LIPOPROTEIN"/>
    <property type="match status" value="1"/>
</dbReference>
<name>A0A2K9IW84_9BACI</name>
<dbReference type="Pfam" id="PF00364">
    <property type="entry name" value="Biotin_lipoyl"/>
    <property type="match status" value="1"/>
</dbReference>
<dbReference type="EMBL" id="CP018622">
    <property type="protein sequence ID" value="AUJ24019.1"/>
    <property type="molecule type" value="Genomic_DNA"/>
</dbReference>
<dbReference type="EMBL" id="JAZHPM010000023">
    <property type="protein sequence ID" value="MEF2292918.1"/>
    <property type="molecule type" value="Genomic_DNA"/>
</dbReference>
<dbReference type="InterPro" id="IPR011053">
    <property type="entry name" value="Single_hybrid_motif"/>
</dbReference>
<evidence type="ECO:0000259" key="2">
    <source>
        <dbReference type="PROSITE" id="PS50968"/>
    </source>
</evidence>
<sequence>MKKILIVGTVVWMIFLLAACNQEESKEEKKERVVPVETEEVKKGSIEIEKSIYGRTRPSVSSPVMLQASGKIDELKVSNGDQVEENDVIATIISQAGSQSIRAPKDGKLVQLNANEGEMVSQEEPLAIVADFHPLTVELSVTASDRKLLEEDDELPIHIEGKEWTATITSVGSVPNDTGLYPVEAEIDNEDSELLPGMTAQLIVTETTIKDAIVVPTTAVEEQGGESFVYIVKDKQAKRVDVSVEESQTEETAIEGDVKSGDQVIVKGQLSLKDGSQVKVAKGE</sequence>
<dbReference type="Proteomes" id="UP000234237">
    <property type="component" value="Chromosome"/>
</dbReference>
<evidence type="ECO:0000313" key="5">
    <source>
        <dbReference type="Proteomes" id="UP000234237"/>
    </source>
</evidence>
<reference evidence="3" key="1">
    <citation type="submission" date="2016-11" db="EMBL/GenBank/DDBJ databases">
        <title>Complete genome sequence of Virgibacillus dokdonensis 21D, a halophilic bacterium isolated from the deep hypersaline anoxic basin Discovery in the Mediterranean Sea.</title>
        <authorList>
            <person name="Zeaiter Z."/>
            <person name="Booth J.M."/>
            <person name="Prosdocimi E.M."/>
            <person name="Mapelli F."/>
            <person name="Fusi M."/>
            <person name="Daffonchio D."/>
            <person name="Borin S."/>
            <person name="Crotti E."/>
        </authorList>
    </citation>
    <scope>NUCLEOTIDE SEQUENCE</scope>
    <source>
        <strain evidence="3">21D</strain>
    </source>
</reference>
<proteinExistence type="inferred from homology"/>
<evidence type="ECO:0000313" key="3">
    <source>
        <dbReference type="EMBL" id="AUJ24019.1"/>
    </source>
</evidence>
<dbReference type="SUPFAM" id="SSF51230">
    <property type="entry name" value="Single hybrid motif"/>
    <property type="match status" value="1"/>
</dbReference>
<dbReference type="GO" id="GO:0015562">
    <property type="term" value="F:efflux transmembrane transporter activity"/>
    <property type="evidence" value="ECO:0007669"/>
    <property type="project" value="TreeGrafter"/>
</dbReference>